<organism evidence="1 2">
    <name type="scientific">Camelina sativa</name>
    <name type="common">False flax</name>
    <name type="synonym">Myagrum sativum</name>
    <dbReference type="NCBI Taxonomy" id="90675"/>
    <lineage>
        <taxon>Eukaryota</taxon>
        <taxon>Viridiplantae</taxon>
        <taxon>Streptophyta</taxon>
        <taxon>Embryophyta</taxon>
        <taxon>Tracheophyta</taxon>
        <taxon>Spermatophyta</taxon>
        <taxon>Magnoliopsida</taxon>
        <taxon>eudicotyledons</taxon>
        <taxon>Gunneridae</taxon>
        <taxon>Pentapetalae</taxon>
        <taxon>rosids</taxon>
        <taxon>malvids</taxon>
        <taxon>Brassicales</taxon>
        <taxon>Brassicaceae</taxon>
        <taxon>Camelineae</taxon>
        <taxon>Camelina</taxon>
    </lineage>
</organism>
<proteinExistence type="predicted"/>
<sequence length="331" mass="38680">MIQSRDMKAWFAVEDGWSLPTFTNIRGETVIKPYKLWTAEEKLKGKQNAEALSTIFSYLPMYLFAMVQECMSAKEAWGLLEAFSKETRRVKKEKFDVSPSCHFNSNLSSPCQEIVVLKKVYKDKRFVKEFLRNLSHGYLAYKSDGKGALSSDEQKVDQGVKLVETYEQQMRKNDQKAEESFTLKTIETQTSVQDNEEELIKKQFRRLKGVQHWFRLERKSVLKCYNRQGCGHTKSCLTWRDIESAKEDNENQKSVLKPKDDVASLSVEKQVITLSKNLILQKKENYDLVFEKEELLCRVFTLEKLLSEEKVISSLLRQRLENQLKNNKRLS</sequence>
<evidence type="ECO:0000313" key="1">
    <source>
        <dbReference type="Proteomes" id="UP000694864"/>
    </source>
</evidence>
<gene>
    <name evidence="2" type="primary">LOC104768223</name>
</gene>
<reference evidence="2" key="2">
    <citation type="submission" date="2025-08" db="UniProtKB">
        <authorList>
            <consortium name="RefSeq"/>
        </authorList>
    </citation>
    <scope>IDENTIFICATION</scope>
    <source>
        <tissue evidence="2">Leaf</tissue>
    </source>
</reference>
<dbReference type="Proteomes" id="UP000694864">
    <property type="component" value="Chromosome 19"/>
</dbReference>
<protein>
    <submittedName>
        <fullName evidence="2">Uncharacterized protein LOC104768223</fullName>
    </submittedName>
</protein>
<accession>A0ABM0XSN0</accession>
<dbReference type="RefSeq" id="XP_010490449.1">
    <property type="nucleotide sequence ID" value="XM_010492147.1"/>
</dbReference>
<dbReference type="GeneID" id="104768223"/>
<evidence type="ECO:0000313" key="2">
    <source>
        <dbReference type="RefSeq" id="XP_010490449.1"/>
    </source>
</evidence>
<keyword evidence="1" id="KW-1185">Reference proteome</keyword>
<reference evidence="1" key="1">
    <citation type="journal article" date="2014" name="Nat. Commun.">
        <title>The emerging biofuel crop Camelina sativa retains a highly undifferentiated hexaploid genome structure.</title>
        <authorList>
            <person name="Kagale S."/>
            <person name="Koh C."/>
            <person name="Nixon J."/>
            <person name="Bollina V."/>
            <person name="Clarke W.E."/>
            <person name="Tuteja R."/>
            <person name="Spillane C."/>
            <person name="Robinson S.J."/>
            <person name="Links M.G."/>
            <person name="Clarke C."/>
            <person name="Higgins E.E."/>
            <person name="Huebert T."/>
            <person name="Sharpe A.G."/>
            <person name="Parkin I.A."/>
        </authorList>
    </citation>
    <scope>NUCLEOTIDE SEQUENCE [LARGE SCALE GENOMIC DNA]</scope>
    <source>
        <strain evidence="1">cv. DH55</strain>
    </source>
</reference>
<name>A0ABM0XSN0_CAMSA</name>